<dbReference type="EMBL" id="BDSP01000153">
    <property type="protein sequence ID" value="GAX21086.1"/>
    <property type="molecule type" value="Genomic_DNA"/>
</dbReference>
<evidence type="ECO:0000313" key="2">
    <source>
        <dbReference type="EMBL" id="GAX21086.1"/>
    </source>
</evidence>
<feature type="compositionally biased region" description="Basic and acidic residues" evidence="1">
    <location>
        <begin position="374"/>
        <end position="393"/>
    </location>
</feature>
<gene>
    <name evidence="2" type="ORF">FisN_1Lh241</name>
</gene>
<accession>A0A1Z5K4E9</accession>
<dbReference type="AlphaFoldDB" id="A0A1Z5K4E9"/>
<organism evidence="2 3">
    <name type="scientific">Fistulifera solaris</name>
    <name type="common">Oleaginous diatom</name>
    <dbReference type="NCBI Taxonomy" id="1519565"/>
    <lineage>
        <taxon>Eukaryota</taxon>
        <taxon>Sar</taxon>
        <taxon>Stramenopiles</taxon>
        <taxon>Ochrophyta</taxon>
        <taxon>Bacillariophyta</taxon>
        <taxon>Bacillariophyceae</taxon>
        <taxon>Bacillariophycidae</taxon>
        <taxon>Naviculales</taxon>
        <taxon>Naviculaceae</taxon>
        <taxon>Fistulifera</taxon>
    </lineage>
</organism>
<evidence type="ECO:0000256" key="1">
    <source>
        <dbReference type="SAM" id="MobiDB-lite"/>
    </source>
</evidence>
<feature type="compositionally biased region" description="Polar residues" evidence="1">
    <location>
        <begin position="274"/>
        <end position="288"/>
    </location>
</feature>
<dbReference type="Proteomes" id="UP000198406">
    <property type="component" value="Unassembled WGS sequence"/>
</dbReference>
<feature type="region of interest" description="Disordered" evidence="1">
    <location>
        <begin position="374"/>
        <end position="397"/>
    </location>
</feature>
<feature type="compositionally biased region" description="Basic and acidic residues" evidence="1">
    <location>
        <begin position="289"/>
        <end position="308"/>
    </location>
</feature>
<keyword evidence="3" id="KW-1185">Reference proteome</keyword>
<comment type="caution">
    <text evidence="2">The sequence shown here is derived from an EMBL/GenBank/DDBJ whole genome shotgun (WGS) entry which is preliminary data.</text>
</comment>
<evidence type="ECO:0000313" key="3">
    <source>
        <dbReference type="Proteomes" id="UP000198406"/>
    </source>
</evidence>
<feature type="region of interest" description="Disordered" evidence="1">
    <location>
        <begin position="1"/>
        <end position="32"/>
    </location>
</feature>
<name>A0A1Z5K4E9_FISSO</name>
<protein>
    <submittedName>
        <fullName evidence="2">Uncharacterized protein</fullName>
    </submittedName>
</protein>
<feature type="compositionally biased region" description="Basic and acidic residues" evidence="1">
    <location>
        <begin position="321"/>
        <end position="340"/>
    </location>
</feature>
<sequence>MEETSSPPAKRQRRIHFDDSSPLSTTDNNAARHGPVASLLNVPLAVIFQYQPHTNSMAKTKEKPLLSQAEAQAFLQVHYCAQDMDALIATAEAAFRQKLQYLEYEQSICGQDHPMTRSLLPLLQRNSYQSLQQHVSADMNHSILHELEQAAFSLQQFVEMNAATAEQFADISGMEELARAKSNLSELQLEVSQRIAALVTQQVTEENATQWCSMTEYCHRLFPNALRKEVSNESQETLGKPSMLNGRQQGLLHNTEEPSAVSVHEIQKTTVASSFEYPSSDGVSNKNVTFEEERNADMEVDDAKRKESSSSPTTDQQHSSTRSEVETETYERDCEQEQEHDSGIALLHQAIHAQLPLHSSSLNLLAKHNSQTKDDLLDTEKENSQSQHSHHESSSSLHPSLLFYGSQVSHTSNHSVTCRPGAETQTAAALLSHFAVARSNESSPNVLQE</sequence>
<feature type="region of interest" description="Disordered" evidence="1">
    <location>
        <begin position="274"/>
        <end position="340"/>
    </location>
</feature>
<reference evidence="2 3" key="1">
    <citation type="journal article" date="2015" name="Plant Cell">
        <title>Oil accumulation by the oleaginous diatom Fistulifera solaris as revealed by the genome and transcriptome.</title>
        <authorList>
            <person name="Tanaka T."/>
            <person name="Maeda Y."/>
            <person name="Veluchamy A."/>
            <person name="Tanaka M."/>
            <person name="Abida H."/>
            <person name="Marechal E."/>
            <person name="Bowler C."/>
            <person name="Muto M."/>
            <person name="Sunaga Y."/>
            <person name="Tanaka M."/>
            <person name="Yoshino T."/>
            <person name="Taniguchi T."/>
            <person name="Fukuda Y."/>
            <person name="Nemoto M."/>
            <person name="Matsumoto M."/>
            <person name="Wong P.S."/>
            <person name="Aburatani S."/>
            <person name="Fujibuchi W."/>
        </authorList>
    </citation>
    <scope>NUCLEOTIDE SEQUENCE [LARGE SCALE GENOMIC DNA]</scope>
    <source>
        <strain evidence="2 3">JPCC DA0580</strain>
    </source>
</reference>
<dbReference type="InParanoid" id="A0A1Z5K4E9"/>
<proteinExistence type="predicted"/>
<feature type="compositionally biased region" description="Polar residues" evidence="1">
    <location>
        <begin position="309"/>
        <end position="320"/>
    </location>
</feature>